<feature type="domain" description="Eis-like acetyltransferase" evidence="2">
    <location>
        <begin position="251"/>
        <end position="357"/>
    </location>
</feature>
<dbReference type="Gene3D" id="3.40.630.30">
    <property type="match status" value="2"/>
</dbReference>
<name>A0A0W8IE39_9MICC</name>
<protein>
    <recommendedName>
        <fullName evidence="5">N-acetyltransferase domain-containing protein</fullName>
    </recommendedName>
</protein>
<evidence type="ECO:0000259" key="2">
    <source>
        <dbReference type="Pfam" id="PF17668"/>
    </source>
</evidence>
<dbReference type="InterPro" id="IPR016181">
    <property type="entry name" value="Acyl_CoA_acyltransferase"/>
</dbReference>
<dbReference type="Proteomes" id="UP000054023">
    <property type="component" value="Unassembled WGS sequence"/>
</dbReference>
<proteinExistence type="predicted"/>
<dbReference type="InterPro" id="IPR036527">
    <property type="entry name" value="SCP2_sterol-bd_dom_sf"/>
</dbReference>
<dbReference type="AlphaFoldDB" id="A0A0W8IE39"/>
<dbReference type="GO" id="GO:0034069">
    <property type="term" value="F:aminoglycoside N-acetyltransferase activity"/>
    <property type="evidence" value="ECO:0007669"/>
    <property type="project" value="TreeGrafter"/>
</dbReference>
<keyword evidence="4" id="KW-1185">Reference proteome</keyword>
<dbReference type="Pfam" id="PF13530">
    <property type="entry name" value="SCP2_2"/>
    <property type="match status" value="1"/>
</dbReference>
<dbReference type="Pfam" id="PF13527">
    <property type="entry name" value="Acetyltransf_9"/>
    <property type="match status" value="1"/>
</dbReference>
<dbReference type="EMBL" id="LQBM01000004">
    <property type="protein sequence ID" value="KUG58204.1"/>
    <property type="molecule type" value="Genomic_DNA"/>
</dbReference>
<dbReference type="SUPFAM" id="SSF55729">
    <property type="entry name" value="Acyl-CoA N-acyltransferases (Nat)"/>
    <property type="match status" value="1"/>
</dbReference>
<reference evidence="4" key="1">
    <citation type="submission" date="2015-12" db="EMBL/GenBank/DDBJ databases">
        <authorList>
            <person name="Nair G.R."/>
            <person name="Kaur G."/>
            <person name="Mayilraj S."/>
        </authorList>
    </citation>
    <scope>NUCLEOTIDE SEQUENCE [LARGE SCALE GENOMIC DNA]</scope>
    <source>
        <strain evidence="4">CD08_7</strain>
    </source>
</reference>
<evidence type="ECO:0000259" key="1">
    <source>
        <dbReference type="Pfam" id="PF13530"/>
    </source>
</evidence>
<sequence>MWWIVADQHAPQKPEIAPLAAGLRSETFPVAMNPDGKTVNAKIAAFIRTAEQGFYEPWLSDEQINHIGQVLIKDEQTVTAVYVDRDDAAEAAWGSAHTQVGFDADHPVGTFLDYDKTLNAGGPDGPIDARLITVVTVSPSFRRRGILKHMMTSALARAVEDGVPVAALTVSEGGIYGRFGFGCATREANIQVDLGEGHGEGFALRREPAGRVISADPVKLDEVIGTSFEAFHNRTRGSIGRQQTYQKAATARWNPEDLSSWNRKLRAAVHVREDGSIGGYVTYRHEGWETEPSTIRIGDLIAADDQSHLALWDYIAGLDIVRRATMRTAPLADPLQHALVNPRSYKVTGLRDLLWVRILDVVQALEGRAWSVDGAFRLKVEDTLGITGGSFTVQVDDGAATVTRAAAPDAPVTPAAGSAAEDHSAELPTLQVSVETLGSLYLGDVSVRTLHAAGRLGETTAADVERISRIMDLSAPPFCATHF</sequence>
<dbReference type="PANTHER" id="PTHR37817">
    <property type="entry name" value="N-ACETYLTRANSFERASE EIS"/>
    <property type="match status" value="1"/>
</dbReference>
<dbReference type="InterPro" id="IPR051554">
    <property type="entry name" value="Acetyltransferase_Eis"/>
</dbReference>
<dbReference type="GO" id="GO:0030649">
    <property type="term" value="P:aminoglycoside antibiotic catabolic process"/>
    <property type="evidence" value="ECO:0007669"/>
    <property type="project" value="TreeGrafter"/>
</dbReference>
<dbReference type="CDD" id="cd04301">
    <property type="entry name" value="NAT_SF"/>
    <property type="match status" value="1"/>
</dbReference>
<dbReference type="Gene3D" id="3.30.1050.10">
    <property type="entry name" value="SCP2 sterol-binding domain"/>
    <property type="match status" value="1"/>
</dbReference>
<evidence type="ECO:0008006" key="5">
    <source>
        <dbReference type="Google" id="ProtNLM"/>
    </source>
</evidence>
<dbReference type="STRING" id="317018.AVL63_06990"/>
<dbReference type="InterPro" id="IPR025559">
    <property type="entry name" value="Eis_dom"/>
</dbReference>
<dbReference type="InterPro" id="IPR041380">
    <property type="entry name" value="Acetyltransf_17"/>
</dbReference>
<comment type="caution">
    <text evidence="3">The sequence shown here is derived from an EMBL/GenBank/DDBJ whole genome shotgun (WGS) entry which is preliminary data.</text>
</comment>
<dbReference type="Pfam" id="PF17668">
    <property type="entry name" value="Acetyltransf_17"/>
    <property type="match status" value="1"/>
</dbReference>
<dbReference type="PANTHER" id="PTHR37817:SF1">
    <property type="entry name" value="N-ACETYLTRANSFERASE EIS"/>
    <property type="match status" value="1"/>
</dbReference>
<gene>
    <name evidence="3" type="ORF">AVL63_06990</name>
</gene>
<accession>A0A0W8IE39</accession>
<evidence type="ECO:0000313" key="4">
    <source>
        <dbReference type="Proteomes" id="UP000054023"/>
    </source>
</evidence>
<dbReference type="SUPFAM" id="SSF55718">
    <property type="entry name" value="SCP-like"/>
    <property type="match status" value="1"/>
</dbReference>
<organism evidence="3 4">
    <name type="scientific">Nesterenkonia jeotgali</name>
    <dbReference type="NCBI Taxonomy" id="317018"/>
    <lineage>
        <taxon>Bacteria</taxon>
        <taxon>Bacillati</taxon>
        <taxon>Actinomycetota</taxon>
        <taxon>Actinomycetes</taxon>
        <taxon>Micrococcales</taxon>
        <taxon>Micrococcaceae</taxon>
        <taxon>Nesterenkonia</taxon>
    </lineage>
</organism>
<feature type="domain" description="Enhanced intracellular survival protein" evidence="1">
    <location>
        <begin position="361"/>
        <end position="479"/>
    </location>
</feature>
<evidence type="ECO:0000313" key="3">
    <source>
        <dbReference type="EMBL" id="KUG58204.1"/>
    </source>
</evidence>